<gene>
    <name evidence="2" type="ORF">AFUS01_LOCUS7274</name>
</gene>
<organism evidence="2 3">
    <name type="scientific">Allacma fusca</name>
    <dbReference type="NCBI Taxonomy" id="39272"/>
    <lineage>
        <taxon>Eukaryota</taxon>
        <taxon>Metazoa</taxon>
        <taxon>Ecdysozoa</taxon>
        <taxon>Arthropoda</taxon>
        <taxon>Hexapoda</taxon>
        <taxon>Collembola</taxon>
        <taxon>Symphypleona</taxon>
        <taxon>Sminthuridae</taxon>
        <taxon>Allacma</taxon>
    </lineage>
</organism>
<dbReference type="Proteomes" id="UP000708208">
    <property type="component" value="Unassembled WGS sequence"/>
</dbReference>
<name>A0A8J2JGY7_9HEXA</name>
<dbReference type="EMBL" id="CAJVCH010049013">
    <property type="protein sequence ID" value="CAG7717837.1"/>
    <property type="molecule type" value="Genomic_DNA"/>
</dbReference>
<feature type="transmembrane region" description="Helical" evidence="1">
    <location>
        <begin position="40"/>
        <end position="63"/>
    </location>
</feature>
<keyword evidence="1" id="KW-1133">Transmembrane helix</keyword>
<keyword evidence="1" id="KW-0472">Membrane</keyword>
<feature type="non-terminal residue" evidence="2">
    <location>
        <position position="65"/>
    </location>
</feature>
<accession>A0A8J2JGY7</accession>
<dbReference type="AlphaFoldDB" id="A0A8J2JGY7"/>
<comment type="caution">
    <text evidence="2">The sequence shown here is derived from an EMBL/GenBank/DDBJ whole genome shotgun (WGS) entry which is preliminary data.</text>
</comment>
<sequence>DKLSVGHVSNQPRCFADALQDKIDENSSELSIFYSERASIIFDLLFAAIDTTGVMLEWIILYLSH</sequence>
<reference evidence="2" key="1">
    <citation type="submission" date="2021-06" db="EMBL/GenBank/DDBJ databases">
        <authorList>
            <person name="Hodson N. C."/>
            <person name="Mongue J. A."/>
            <person name="Jaron S. K."/>
        </authorList>
    </citation>
    <scope>NUCLEOTIDE SEQUENCE</scope>
</reference>
<evidence type="ECO:0000313" key="3">
    <source>
        <dbReference type="Proteomes" id="UP000708208"/>
    </source>
</evidence>
<keyword evidence="3" id="KW-1185">Reference proteome</keyword>
<proteinExistence type="predicted"/>
<evidence type="ECO:0000256" key="1">
    <source>
        <dbReference type="SAM" id="Phobius"/>
    </source>
</evidence>
<protein>
    <submittedName>
        <fullName evidence="2">Uncharacterized protein</fullName>
    </submittedName>
</protein>
<evidence type="ECO:0000313" key="2">
    <source>
        <dbReference type="EMBL" id="CAG7717837.1"/>
    </source>
</evidence>
<keyword evidence="1" id="KW-0812">Transmembrane</keyword>
<feature type="non-terminal residue" evidence="2">
    <location>
        <position position="1"/>
    </location>
</feature>